<gene>
    <name evidence="9" type="ORF">H8S40_12085</name>
</gene>
<dbReference type="EC" id="3.6.1.66" evidence="7"/>
<feature type="binding site" evidence="7">
    <location>
        <position position="73"/>
    </location>
    <ligand>
        <name>substrate</name>
    </ligand>
</feature>
<comment type="similarity">
    <text evidence="1 7 8">Belongs to the HAM1 NTPase family.</text>
</comment>
<comment type="cofactor">
    <cofactor evidence="7">
        <name>Mg(2+)</name>
        <dbReference type="ChEBI" id="CHEBI:18420"/>
    </cofactor>
    <text evidence="7">Binds 1 Mg(2+) ion per subunit.</text>
</comment>
<keyword evidence="3 7" id="KW-0547">Nucleotide-binding</keyword>
<evidence type="ECO:0000256" key="6">
    <source>
        <dbReference type="ARBA" id="ARBA00023080"/>
    </source>
</evidence>
<protein>
    <recommendedName>
        <fullName evidence="7">dITP/XTP pyrophosphatase</fullName>
        <ecNumber evidence="7">3.6.1.66</ecNumber>
    </recommendedName>
    <alternativeName>
        <fullName evidence="7">Non-canonical purine NTP pyrophosphatase</fullName>
    </alternativeName>
    <alternativeName>
        <fullName evidence="7">Non-standard purine NTP pyrophosphatase</fullName>
    </alternativeName>
    <alternativeName>
        <fullName evidence="7">Nucleoside-triphosphate diphosphatase</fullName>
    </alternativeName>
    <alternativeName>
        <fullName evidence="7">Nucleoside-triphosphate pyrophosphatase</fullName>
        <shortName evidence="7">NTPase</shortName>
    </alternativeName>
</protein>
<dbReference type="GO" id="GO:0036220">
    <property type="term" value="F:ITP diphosphatase activity"/>
    <property type="evidence" value="ECO:0007669"/>
    <property type="project" value="UniProtKB-EC"/>
</dbReference>
<comment type="catalytic activity">
    <reaction evidence="7">
        <text>XTP + H2O = XMP + diphosphate + H(+)</text>
        <dbReference type="Rhea" id="RHEA:28610"/>
        <dbReference type="ChEBI" id="CHEBI:15377"/>
        <dbReference type="ChEBI" id="CHEBI:15378"/>
        <dbReference type="ChEBI" id="CHEBI:33019"/>
        <dbReference type="ChEBI" id="CHEBI:57464"/>
        <dbReference type="ChEBI" id="CHEBI:61314"/>
        <dbReference type="EC" id="3.6.1.66"/>
    </reaction>
</comment>
<organism evidence="9 10">
    <name type="scientific">Ruminococcus hominis</name>
    <dbReference type="NCBI Taxonomy" id="2763065"/>
    <lineage>
        <taxon>Bacteria</taxon>
        <taxon>Bacillati</taxon>
        <taxon>Bacillota</taxon>
        <taxon>Clostridia</taxon>
        <taxon>Eubacteriales</taxon>
        <taxon>Oscillospiraceae</taxon>
        <taxon>Ruminococcus</taxon>
    </lineage>
</organism>
<dbReference type="RefSeq" id="WP_118737927.1">
    <property type="nucleotide sequence ID" value="NZ_JACOPE010000001.1"/>
</dbReference>
<accession>A0ABR7GA19</accession>
<keyword evidence="4 7" id="KW-0378">Hydrolase</keyword>
<dbReference type="Pfam" id="PF01725">
    <property type="entry name" value="Ham1p_like"/>
    <property type="match status" value="1"/>
</dbReference>
<dbReference type="NCBIfam" id="NF011397">
    <property type="entry name" value="PRK14822.1"/>
    <property type="match status" value="1"/>
</dbReference>
<dbReference type="CDD" id="cd00515">
    <property type="entry name" value="HAM1"/>
    <property type="match status" value="1"/>
</dbReference>
<feature type="binding site" evidence="7">
    <location>
        <begin position="183"/>
        <end position="184"/>
    </location>
    <ligand>
        <name>substrate</name>
    </ligand>
</feature>
<evidence type="ECO:0000313" key="9">
    <source>
        <dbReference type="EMBL" id="MBC5684268.1"/>
    </source>
</evidence>
<feature type="binding site" evidence="7">
    <location>
        <begin position="155"/>
        <end position="158"/>
    </location>
    <ligand>
        <name>substrate</name>
    </ligand>
</feature>
<evidence type="ECO:0000256" key="7">
    <source>
        <dbReference type="HAMAP-Rule" id="MF_01405"/>
    </source>
</evidence>
<dbReference type="Proteomes" id="UP000631576">
    <property type="component" value="Unassembled WGS sequence"/>
</dbReference>
<dbReference type="SUPFAM" id="SSF52972">
    <property type="entry name" value="ITPase-like"/>
    <property type="match status" value="1"/>
</dbReference>
<name>A0ABR7GA19_9FIRM</name>
<proteinExistence type="inferred from homology"/>
<dbReference type="PANTHER" id="PTHR11067">
    <property type="entry name" value="INOSINE TRIPHOSPHATE PYROPHOSPHATASE/HAM1 PROTEIN"/>
    <property type="match status" value="1"/>
</dbReference>
<dbReference type="InterPro" id="IPR002637">
    <property type="entry name" value="RdgB/HAM1"/>
</dbReference>
<evidence type="ECO:0000256" key="2">
    <source>
        <dbReference type="ARBA" id="ARBA00022723"/>
    </source>
</evidence>
<comment type="subunit">
    <text evidence="7">Homodimer.</text>
</comment>
<comment type="function">
    <text evidence="7">Pyrophosphatase that catalyzes the hydrolysis of nucleoside triphosphates to their monophosphate derivatives, with a high preference for the non-canonical purine nucleotides XTP (xanthosine triphosphate), dITP (deoxyinosine triphosphate) and ITP. Seems to function as a house-cleaning enzyme that removes non-canonical purine nucleotides from the nucleotide pool, thus preventing their incorporation into DNA/RNA and avoiding chromosomal lesions.</text>
</comment>
<feature type="binding site" evidence="7">
    <location>
        <position position="72"/>
    </location>
    <ligand>
        <name>Mg(2+)</name>
        <dbReference type="ChEBI" id="CHEBI:18420"/>
    </ligand>
</feature>
<feature type="active site" description="Proton acceptor" evidence="7">
    <location>
        <position position="72"/>
    </location>
</feature>
<keyword evidence="2 7" id="KW-0479">Metal-binding</keyword>
<dbReference type="PANTHER" id="PTHR11067:SF9">
    <property type="entry name" value="INOSINE TRIPHOSPHATE PYROPHOSPHATASE"/>
    <property type="match status" value="1"/>
</dbReference>
<evidence type="ECO:0000256" key="8">
    <source>
        <dbReference type="RuleBase" id="RU003781"/>
    </source>
</evidence>
<comment type="catalytic activity">
    <reaction evidence="7">
        <text>dITP + H2O = dIMP + diphosphate + H(+)</text>
        <dbReference type="Rhea" id="RHEA:28342"/>
        <dbReference type="ChEBI" id="CHEBI:15377"/>
        <dbReference type="ChEBI" id="CHEBI:15378"/>
        <dbReference type="ChEBI" id="CHEBI:33019"/>
        <dbReference type="ChEBI" id="CHEBI:61194"/>
        <dbReference type="ChEBI" id="CHEBI:61382"/>
        <dbReference type="EC" id="3.6.1.66"/>
    </reaction>
</comment>
<evidence type="ECO:0000256" key="5">
    <source>
        <dbReference type="ARBA" id="ARBA00022842"/>
    </source>
</evidence>
<evidence type="ECO:0000256" key="4">
    <source>
        <dbReference type="ARBA" id="ARBA00022801"/>
    </source>
</evidence>
<comment type="caution">
    <text evidence="7">Lacks conserved residue(s) required for the propagation of feature annotation.</text>
</comment>
<reference evidence="9 10" key="1">
    <citation type="submission" date="2020-08" db="EMBL/GenBank/DDBJ databases">
        <title>Genome public.</title>
        <authorList>
            <person name="Liu C."/>
            <person name="Sun Q."/>
        </authorList>
    </citation>
    <scope>NUCLEOTIDE SEQUENCE [LARGE SCALE GENOMIC DNA]</scope>
    <source>
        <strain evidence="9 10">NSJ-13</strain>
    </source>
</reference>
<dbReference type="HAMAP" id="MF_01405">
    <property type="entry name" value="Non_canon_purine_NTPase"/>
    <property type="match status" value="1"/>
</dbReference>
<dbReference type="NCBIfam" id="TIGR00042">
    <property type="entry name" value="RdgB/HAM1 family non-canonical purine NTP pyrophosphatase"/>
    <property type="match status" value="1"/>
</dbReference>
<dbReference type="InterPro" id="IPR029001">
    <property type="entry name" value="ITPase-like_fam"/>
</dbReference>
<feature type="binding site" evidence="7">
    <location>
        <begin position="9"/>
        <end position="14"/>
    </location>
    <ligand>
        <name>substrate</name>
    </ligand>
</feature>
<feature type="binding site" evidence="7">
    <location>
        <position position="178"/>
    </location>
    <ligand>
        <name>substrate</name>
    </ligand>
</feature>
<comment type="caution">
    <text evidence="9">The sequence shown here is derived from an EMBL/GenBank/DDBJ whole genome shotgun (WGS) entry which is preliminary data.</text>
</comment>
<comment type="catalytic activity">
    <reaction evidence="7">
        <text>ITP + H2O = IMP + diphosphate + H(+)</text>
        <dbReference type="Rhea" id="RHEA:29399"/>
        <dbReference type="ChEBI" id="CHEBI:15377"/>
        <dbReference type="ChEBI" id="CHEBI:15378"/>
        <dbReference type="ChEBI" id="CHEBI:33019"/>
        <dbReference type="ChEBI" id="CHEBI:58053"/>
        <dbReference type="ChEBI" id="CHEBI:61402"/>
        <dbReference type="EC" id="3.6.1.66"/>
    </reaction>
</comment>
<evidence type="ECO:0000313" key="10">
    <source>
        <dbReference type="Proteomes" id="UP000631576"/>
    </source>
</evidence>
<keyword evidence="10" id="KW-1185">Reference proteome</keyword>
<dbReference type="EMBL" id="JACOPE010000001">
    <property type="protein sequence ID" value="MBC5684268.1"/>
    <property type="molecule type" value="Genomic_DNA"/>
</dbReference>
<dbReference type="Gene3D" id="3.90.950.10">
    <property type="match status" value="1"/>
</dbReference>
<evidence type="ECO:0000256" key="3">
    <source>
        <dbReference type="ARBA" id="ARBA00022741"/>
    </source>
</evidence>
<keyword evidence="6 7" id="KW-0546">Nucleotide metabolism</keyword>
<keyword evidence="5 7" id="KW-0460">Magnesium</keyword>
<evidence type="ECO:0000256" key="1">
    <source>
        <dbReference type="ARBA" id="ARBA00008023"/>
    </source>
</evidence>
<dbReference type="InterPro" id="IPR020922">
    <property type="entry name" value="dITP/XTP_pyrophosphatase"/>
</dbReference>
<sequence>MERRIVFATGNQNKMKEIRMILEDLGMPIYSMKELGIEEDIVEDGETFEANAEIKARAIAKHLPNDIILADDSGLEIDYLDKAPGVYSARFAGEDTSYDIKNNLLLDKLKGVPDEKRTARFVCVICAVFPDGAVESARGTIEGRIAHEIMGENGFGYDPIFYYPECQCTTAQMDPEMKNELSHRGKALRKMREMIEKKYGKVTE</sequence>